<dbReference type="InterPro" id="IPR001752">
    <property type="entry name" value="Kinesin_motor_dom"/>
</dbReference>
<evidence type="ECO:0000313" key="6">
    <source>
        <dbReference type="Proteomes" id="UP000728032"/>
    </source>
</evidence>
<feature type="non-terminal residue" evidence="5">
    <location>
        <position position="1"/>
    </location>
</feature>
<evidence type="ECO:0000256" key="1">
    <source>
        <dbReference type="ARBA" id="ARBA00022741"/>
    </source>
</evidence>
<dbReference type="GO" id="GO:0007018">
    <property type="term" value="P:microtubule-based movement"/>
    <property type="evidence" value="ECO:0007669"/>
    <property type="project" value="InterPro"/>
</dbReference>
<comment type="similarity">
    <text evidence="3">Belongs to the TRAFAC class myosin-kinesin ATPase superfamily. Kinesin family.</text>
</comment>
<proteinExistence type="inferred from homology"/>
<accession>A0A7R9QSU6</accession>
<keyword evidence="2" id="KW-0067">ATP-binding</keyword>
<dbReference type="SUPFAM" id="SSF52540">
    <property type="entry name" value="P-loop containing nucleoside triphosphate hydrolases"/>
    <property type="match status" value="1"/>
</dbReference>
<keyword evidence="1" id="KW-0547">Nucleotide-binding</keyword>
<evidence type="ECO:0000256" key="3">
    <source>
        <dbReference type="PROSITE-ProRule" id="PRU00283"/>
    </source>
</evidence>
<protein>
    <recommendedName>
        <fullName evidence="4">Kinesin motor domain-containing protein</fullName>
    </recommendedName>
</protein>
<feature type="non-terminal residue" evidence="5">
    <location>
        <position position="123"/>
    </location>
</feature>
<dbReference type="GO" id="GO:0003777">
    <property type="term" value="F:microtubule motor activity"/>
    <property type="evidence" value="ECO:0007669"/>
    <property type="project" value="InterPro"/>
</dbReference>
<feature type="domain" description="Kinesin motor" evidence="4">
    <location>
        <begin position="1"/>
        <end position="61"/>
    </location>
</feature>
<dbReference type="PROSITE" id="PS50067">
    <property type="entry name" value="KINESIN_MOTOR_2"/>
    <property type="match status" value="1"/>
</dbReference>
<dbReference type="EMBL" id="OC925100">
    <property type="protein sequence ID" value="CAD7655929.1"/>
    <property type="molecule type" value="Genomic_DNA"/>
</dbReference>
<dbReference type="OrthoDB" id="8862460at2759"/>
<name>A0A7R9QSU6_9ACAR</name>
<evidence type="ECO:0000259" key="4">
    <source>
        <dbReference type="PROSITE" id="PS50067"/>
    </source>
</evidence>
<dbReference type="EMBL" id="CAJPVJ010010275">
    <property type="protein sequence ID" value="CAG2173116.1"/>
    <property type="molecule type" value="Genomic_DNA"/>
</dbReference>
<evidence type="ECO:0000313" key="5">
    <source>
        <dbReference type="EMBL" id="CAD7655929.1"/>
    </source>
</evidence>
<dbReference type="InterPro" id="IPR036961">
    <property type="entry name" value="Kinesin_motor_dom_sf"/>
</dbReference>
<organism evidence="5">
    <name type="scientific">Oppiella nova</name>
    <dbReference type="NCBI Taxonomy" id="334625"/>
    <lineage>
        <taxon>Eukaryota</taxon>
        <taxon>Metazoa</taxon>
        <taxon>Ecdysozoa</taxon>
        <taxon>Arthropoda</taxon>
        <taxon>Chelicerata</taxon>
        <taxon>Arachnida</taxon>
        <taxon>Acari</taxon>
        <taxon>Acariformes</taxon>
        <taxon>Sarcoptiformes</taxon>
        <taxon>Oribatida</taxon>
        <taxon>Brachypylina</taxon>
        <taxon>Oppioidea</taxon>
        <taxon>Oppiidae</taxon>
        <taxon>Oppiella</taxon>
    </lineage>
</organism>
<dbReference type="InterPro" id="IPR027417">
    <property type="entry name" value="P-loop_NTPase"/>
</dbReference>
<dbReference type="GO" id="GO:0005524">
    <property type="term" value="F:ATP binding"/>
    <property type="evidence" value="ECO:0007669"/>
    <property type="project" value="UniProtKB-KW"/>
</dbReference>
<dbReference type="Proteomes" id="UP000728032">
    <property type="component" value="Unassembled WGS sequence"/>
</dbReference>
<evidence type="ECO:0000256" key="2">
    <source>
        <dbReference type="ARBA" id="ARBA00022840"/>
    </source>
</evidence>
<keyword evidence="6" id="KW-1185">Reference proteome</keyword>
<dbReference type="Gene3D" id="3.40.850.10">
    <property type="entry name" value="Kinesin motor domain"/>
    <property type="match status" value="1"/>
</dbReference>
<reference evidence="5" key="1">
    <citation type="submission" date="2020-11" db="EMBL/GenBank/DDBJ databases">
        <authorList>
            <person name="Tran Van P."/>
        </authorList>
    </citation>
    <scope>NUCLEOTIDE SEQUENCE</scope>
</reference>
<dbReference type="AlphaFoldDB" id="A0A7R9QSU6"/>
<dbReference type="GO" id="GO:0008017">
    <property type="term" value="F:microtubule binding"/>
    <property type="evidence" value="ECO:0007669"/>
    <property type="project" value="InterPro"/>
</dbReference>
<gene>
    <name evidence="5" type="ORF">ONB1V03_LOCUS12569</name>
</gene>
<sequence>ISPYYLYTNNFFRDSKLTSVLKECLSSRLVWTSVVANITNLEANYLDTLSVCQFVTRIHRSRFIHSTGRHKMRKLSQHNNPFSQHFAVATGQGTKDIVNEVFAKVKEKSREKQIRESVREKDF</sequence>
<comment type="caution">
    <text evidence="3">Lacks conserved residue(s) required for the propagation of feature annotation.</text>
</comment>